<dbReference type="GeneID" id="11263219"/>
<dbReference type="RefSeq" id="WP_014126143.1">
    <property type="nucleotide sequence ID" value="NC_016070.1"/>
</dbReference>
<feature type="transmembrane region" description="Helical" evidence="5">
    <location>
        <begin position="143"/>
        <end position="162"/>
    </location>
</feature>
<gene>
    <name evidence="7" type="primary">fqoN/nuoN</name>
    <name evidence="7" type="ordered locus">TTX_0207</name>
</gene>
<evidence type="ECO:0000256" key="4">
    <source>
        <dbReference type="ARBA" id="ARBA00023136"/>
    </source>
</evidence>
<dbReference type="Pfam" id="PF00361">
    <property type="entry name" value="Proton_antipo_M"/>
    <property type="match status" value="1"/>
</dbReference>
<comment type="subcellular location">
    <subcellularLocation>
        <location evidence="1">Membrane</location>
        <topology evidence="1">Multi-pass membrane protein</topology>
    </subcellularLocation>
</comment>
<dbReference type="AlphaFoldDB" id="G4RMU2"/>
<feature type="transmembrane region" description="Helical" evidence="5">
    <location>
        <begin position="304"/>
        <end position="324"/>
    </location>
</feature>
<dbReference type="GO" id="GO:0016020">
    <property type="term" value="C:membrane"/>
    <property type="evidence" value="ECO:0007669"/>
    <property type="project" value="UniProtKB-SubCell"/>
</dbReference>
<dbReference type="Proteomes" id="UP000002654">
    <property type="component" value="Chromosome"/>
</dbReference>
<feature type="transmembrane region" description="Helical" evidence="5">
    <location>
        <begin position="119"/>
        <end position="137"/>
    </location>
</feature>
<keyword evidence="4 5" id="KW-0472">Membrane</keyword>
<keyword evidence="7" id="KW-0560">Oxidoreductase</keyword>
<feature type="transmembrane region" description="Helical" evidence="5">
    <location>
        <begin position="336"/>
        <end position="357"/>
    </location>
</feature>
<feature type="domain" description="NADH:quinone oxidoreductase/Mrp antiporter transmembrane" evidence="6">
    <location>
        <begin position="140"/>
        <end position="263"/>
    </location>
</feature>
<organism evidence="7 8">
    <name type="scientific">Thermoproteus tenax (strain ATCC 35583 / DSM 2078 / JCM 9277 / NBRC 100435 / Kra 1)</name>
    <dbReference type="NCBI Taxonomy" id="768679"/>
    <lineage>
        <taxon>Archaea</taxon>
        <taxon>Thermoproteota</taxon>
        <taxon>Thermoprotei</taxon>
        <taxon>Thermoproteales</taxon>
        <taxon>Thermoproteaceae</taxon>
        <taxon>Thermoproteus</taxon>
    </lineage>
</organism>
<dbReference type="GO" id="GO:0016491">
    <property type="term" value="F:oxidoreductase activity"/>
    <property type="evidence" value="ECO:0007669"/>
    <property type="project" value="UniProtKB-KW"/>
</dbReference>
<dbReference type="InterPro" id="IPR001750">
    <property type="entry name" value="ND/Mrp_TM"/>
</dbReference>
<evidence type="ECO:0000256" key="3">
    <source>
        <dbReference type="ARBA" id="ARBA00022989"/>
    </source>
</evidence>
<dbReference type="eggNOG" id="arCOG06059">
    <property type="taxonomic scope" value="Archaea"/>
</dbReference>
<keyword evidence="2 5" id="KW-0812">Transmembrane</keyword>
<protein>
    <submittedName>
        <fullName evidence="7">Ferredoxin:quinone oxidoreductase, complex I, subunit N</fullName>
        <ecNumber evidence="7">1.6.5.3</ecNumber>
    </submittedName>
</protein>
<feature type="transmembrane region" description="Helical" evidence="5">
    <location>
        <begin position="200"/>
        <end position="218"/>
    </location>
</feature>
<feature type="transmembrane region" description="Helical" evidence="5">
    <location>
        <begin position="65"/>
        <end position="82"/>
    </location>
</feature>
<name>G4RMU2_THETK</name>
<dbReference type="PATRIC" id="fig|768679.9.peg.216"/>
<feature type="transmembrane region" description="Helical" evidence="5">
    <location>
        <begin position="225"/>
        <end position="244"/>
    </location>
</feature>
<feature type="transmembrane region" description="Helical" evidence="5">
    <location>
        <begin position="43"/>
        <end position="58"/>
    </location>
</feature>
<dbReference type="PaxDb" id="768679-TTX_0207"/>
<feature type="transmembrane region" description="Helical" evidence="5">
    <location>
        <begin position="274"/>
        <end position="292"/>
    </location>
</feature>
<evidence type="ECO:0000259" key="6">
    <source>
        <dbReference type="Pfam" id="PF00361"/>
    </source>
</evidence>
<proteinExistence type="predicted"/>
<accession>G4RMU2</accession>
<reference evidence="7 8" key="1">
    <citation type="journal article" date="2011" name="PLoS ONE">
        <title>The complete genome sequence of Thermoproteus tenax: a physiologically versatile member of the Crenarchaeota.</title>
        <authorList>
            <person name="Siebers B."/>
            <person name="Zaparty M."/>
            <person name="Raddatz G."/>
            <person name="Tjaden B."/>
            <person name="Albers S.V."/>
            <person name="Bell S.D."/>
            <person name="Blombach F."/>
            <person name="Kletzin A."/>
            <person name="Kyrpides N."/>
            <person name="Lanz C."/>
            <person name="Plagens A."/>
            <person name="Rampp M."/>
            <person name="Rosinus A."/>
            <person name="von Jan M."/>
            <person name="Makarova K.S."/>
            <person name="Klenk H.P."/>
            <person name="Schuster S.C."/>
            <person name="Hensel R."/>
        </authorList>
    </citation>
    <scope>NUCLEOTIDE SEQUENCE [LARGE SCALE GENOMIC DNA]</scope>
    <source>
        <strain evidence="8">ATCC 35583 / DSM 2078 / JCM 9277 / NBRC 100435 / Kra 1</strain>
    </source>
</reference>
<dbReference type="OrthoDB" id="29144at2157"/>
<dbReference type="EC" id="1.6.5.3" evidence="7"/>
<sequence length="366" mass="38035">MIGPLLPTYVFLRRAAKSGALALALDVAVFAYAGYLLLSRSPLLVALAAPYVIAPLLVSRGPLRVYSGLASALGLLGVLLMAQPQLYYQAIGFAIAVSSPGAVLVATPDKGSLEGLFRYFVVSTVASSLVVAGLSGGGPLGSVFVFSGIALELGAFPAFFWVPDVFSRASPEGLVLLSSLTKLGAALALSLLSFDVPPYVTVPLAAATMLVGNLGATTSREPGRLLGYASVYHAGLAIAAYALYKPLAPFLMFADAVGMMGLFSYLASPGPKWTAYALALNQVGVPPLVGFWPKLALFVLAARANLPLAIYVLGNVAWSIVYYVRLASSLEGGRRALAVAPSLFALALGLAAPLWLLPPFSLLLHH</sequence>
<evidence type="ECO:0000313" key="8">
    <source>
        <dbReference type="Proteomes" id="UP000002654"/>
    </source>
</evidence>
<dbReference type="STRING" id="768679.TTX_0207"/>
<evidence type="ECO:0000256" key="1">
    <source>
        <dbReference type="ARBA" id="ARBA00004141"/>
    </source>
</evidence>
<feature type="transmembrane region" description="Helical" evidence="5">
    <location>
        <begin position="88"/>
        <end position="107"/>
    </location>
</feature>
<evidence type="ECO:0000256" key="2">
    <source>
        <dbReference type="ARBA" id="ARBA00022692"/>
    </source>
</evidence>
<feature type="transmembrane region" description="Helical" evidence="5">
    <location>
        <begin position="174"/>
        <end position="194"/>
    </location>
</feature>
<dbReference type="HOGENOM" id="CLU_755708_0_0_2"/>
<evidence type="ECO:0000256" key="5">
    <source>
        <dbReference type="SAM" id="Phobius"/>
    </source>
</evidence>
<evidence type="ECO:0000313" key="7">
    <source>
        <dbReference type="EMBL" id="CCC80886.1"/>
    </source>
</evidence>
<dbReference type="KEGG" id="ttn:TTX_0207"/>
<keyword evidence="8" id="KW-1185">Reference proteome</keyword>
<dbReference type="EMBL" id="FN869859">
    <property type="protein sequence ID" value="CCC80886.1"/>
    <property type="molecule type" value="Genomic_DNA"/>
</dbReference>
<dbReference type="PANTHER" id="PTHR22773">
    <property type="entry name" value="NADH DEHYDROGENASE"/>
    <property type="match status" value="1"/>
</dbReference>
<keyword evidence="3 5" id="KW-1133">Transmembrane helix</keyword>